<protein>
    <submittedName>
        <fullName evidence="3">Right-handed parallel beta-helix repeat-containing protein</fullName>
    </submittedName>
</protein>
<accession>A0AB37GIA9</accession>
<evidence type="ECO:0000259" key="2">
    <source>
        <dbReference type="Pfam" id="PF12708"/>
    </source>
</evidence>
<dbReference type="SUPFAM" id="SSF51126">
    <property type="entry name" value="Pectin lyase-like"/>
    <property type="match status" value="1"/>
</dbReference>
<dbReference type="AlphaFoldDB" id="A0AB37GIA9"/>
<dbReference type="EMBL" id="CP065647">
    <property type="protein sequence ID" value="QPR71853.1"/>
    <property type="molecule type" value="Genomic_DNA"/>
</dbReference>
<evidence type="ECO:0000259" key="1">
    <source>
        <dbReference type="Pfam" id="PF05048"/>
    </source>
</evidence>
<gene>
    <name evidence="3" type="ORF">I6G80_18815</name>
</gene>
<feature type="domain" description="Rhamnogalacturonase A/B/Epimerase-like pectate lyase" evidence="2">
    <location>
        <begin position="129"/>
        <end position="183"/>
    </location>
</feature>
<dbReference type="RefSeq" id="WP_197942038.1">
    <property type="nucleotide sequence ID" value="NZ_CP065647.1"/>
</dbReference>
<dbReference type="InterPro" id="IPR011050">
    <property type="entry name" value="Pectin_lyase_fold/virulence"/>
</dbReference>
<reference evidence="3 4" key="1">
    <citation type="submission" date="2020-12" db="EMBL/GenBank/DDBJ databases">
        <title>FDA dAtabase for Regulatory Grade micrObial Sequences (FDA-ARGOS): Supporting development and validation of Infectious Disease Dx tests.</title>
        <authorList>
            <person name="Nelson B."/>
            <person name="Plummer A."/>
            <person name="Tallon L."/>
            <person name="Sadzewicz L."/>
            <person name="Zhao X."/>
            <person name="Boylan J."/>
            <person name="Ott S."/>
            <person name="Bowen H."/>
            <person name="Vavikolanu K."/>
            <person name="Mehta A."/>
            <person name="Aluvathingal J."/>
            <person name="Nadendla S."/>
            <person name="Myers T."/>
            <person name="Yan Y."/>
            <person name="Sichtig H."/>
        </authorList>
    </citation>
    <scope>NUCLEOTIDE SEQUENCE [LARGE SCALE GENOMIC DNA]</scope>
    <source>
        <strain evidence="3 4">FDAARGOS_923</strain>
    </source>
</reference>
<dbReference type="InterPro" id="IPR007742">
    <property type="entry name" value="NosD_dom"/>
</dbReference>
<evidence type="ECO:0000313" key="3">
    <source>
        <dbReference type="EMBL" id="QPR71853.1"/>
    </source>
</evidence>
<organism evidence="3 4">
    <name type="scientific">Bacillus licheniformis</name>
    <dbReference type="NCBI Taxonomy" id="1402"/>
    <lineage>
        <taxon>Bacteria</taxon>
        <taxon>Bacillati</taxon>
        <taxon>Bacillota</taxon>
        <taxon>Bacilli</taxon>
        <taxon>Bacillales</taxon>
        <taxon>Bacillaceae</taxon>
        <taxon>Bacillus</taxon>
    </lineage>
</organism>
<dbReference type="Pfam" id="PF12708">
    <property type="entry name" value="Pect-lyase_RHGA_epim"/>
    <property type="match status" value="1"/>
</dbReference>
<dbReference type="Pfam" id="PF05048">
    <property type="entry name" value="NosD"/>
    <property type="match status" value="1"/>
</dbReference>
<dbReference type="InterPro" id="IPR024535">
    <property type="entry name" value="RHGA/B-epi-like_pectate_lyase"/>
</dbReference>
<sequence>MGKFYYKKATTSGFDRQYIKDQNQNLDDIGKDIREVDTKINDHKKAKNAHTSEQISHKSGLNVGQEIEVAKARFRNLVLNVDGTNIKEVVDARVGRDGTIYPTLRDRLDADGKVVDDIRDDLITRISFKNALSYGADPTGKTPSADAIQSALDEIHSEGGGWLVIPGGTYLIDKRMIIYENTRVTMAVDCVLLRGWSGGFFANGKPTDNFSGYSGRGNIVIEGGMLDGNYLKIETYKTNAMDSVIIGHAKNIVIDNVTFKDVITDHAIDANGCNGLRITNCRFTGFIDTSGTRPFSEAIQLGEFTKGGVNIFGSFDSTPNTNVYIAHNYFGKSDLLGGWGCAVGNHYAVYDVFQTNITIFDNTIEDCGFAGIRTFKWGEVKIINNVFRRNRECVRISQVSGGIESSKNASGVQMNRPQNAQNILIQGNDFYEYTVCGVVTYGQIYNKEAAWSDGIRIFGNYFKLREKDIGSYGNEQAIQIIYGRNVFISDNRIFGGRRGIWLEGCFNTFISNNYISCVDTEAVYVAKSRDTSSTITKSTHLSIDGNEINTIGRNGIYVQNCDNFDVRNNNIFNTNIEQGSKDRGGVFVEKAYDGRIEGNRIRGVEKIFAILVQSTATEVNVFNTKGTGRVIVQGDSNLNGYYGTTQNDYIRKISTKSSS</sequence>
<dbReference type="Proteomes" id="UP000595038">
    <property type="component" value="Chromosome"/>
</dbReference>
<dbReference type="InterPro" id="IPR006626">
    <property type="entry name" value="PbH1"/>
</dbReference>
<proteinExistence type="predicted"/>
<evidence type="ECO:0000313" key="4">
    <source>
        <dbReference type="Proteomes" id="UP000595038"/>
    </source>
</evidence>
<feature type="domain" description="Periplasmic copper-binding protein NosD beta helix" evidence="1">
    <location>
        <begin position="473"/>
        <end position="615"/>
    </location>
</feature>
<dbReference type="Gene3D" id="2.160.20.10">
    <property type="entry name" value="Single-stranded right-handed beta-helix, Pectin lyase-like"/>
    <property type="match status" value="1"/>
</dbReference>
<dbReference type="SMART" id="SM00710">
    <property type="entry name" value="PbH1"/>
    <property type="match status" value="10"/>
</dbReference>
<dbReference type="InterPro" id="IPR012334">
    <property type="entry name" value="Pectin_lyas_fold"/>
</dbReference>
<name>A0AB37GIA9_BACLI</name>